<gene>
    <name evidence="2" type="ORF">B0A50_01400</name>
</gene>
<feature type="compositionally biased region" description="Polar residues" evidence="1">
    <location>
        <begin position="73"/>
        <end position="85"/>
    </location>
</feature>
<feature type="compositionally biased region" description="Basic residues" evidence="1">
    <location>
        <begin position="34"/>
        <end position="49"/>
    </location>
</feature>
<feature type="region of interest" description="Disordered" evidence="1">
    <location>
        <begin position="394"/>
        <end position="413"/>
    </location>
</feature>
<sequence>MSFVFVNFSNPDETEHGSFKKQVRSAAAAYSHRAAPRKGLKAARYRQRREGKTTTAATQSSRKRSTQEESGDAPTSNESASTRRSSLVGEMADQRLSAPPQAGSSGSARRIKGESISDQGSSSRSPLPYRLSPSPGAVQRFRSPIRGQHVASKTAAPPIANIGRKRSRGRSVLRDGGSSQALVSANLLPDPCYLDASQRDPFDTYPVAFEPWFGWLLDFWYKYTLPRSQRLIKVRQQDIQVYVVWSRSFELTEPALFYTSLFLATGIPVANGQMDIEKALWLRGHAIRALNEALDDPKRATSNAVISAVGKIALHEFIYGDRKASIRIHRPAQQYMIAMRGGIERLGLPPITLQLMTWYDALMAAESGTVAYFKDVPRKMALVSYTREEAVRVTDVSSPHRSRHPGYGTVETP</sequence>
<accession>A0A4U0UBP7</accession>
<feature type="compositionally biased region" description="Low complexity" evidence="1">
    <location>
        <begin position="97"/>
        <end position="108"/>
    </location>
</feature>
<proteinExistence type="predicted"/>
<reference evidence="2 3" key="1">
    <citation type="submission" date="2017-03" db="EMBL/GenBank/DDBJ databases">
        <title>Genomes of endolithic fungi from Antarctica.</title>
        <authorList>
            <person name="Coleine C."/>
            <person name="Masonjones S."/>
            <person name="Stajich J.E."/>
        </authorList>
    </citation>
    <scope>NUCLEOTIDE SEQUENCE [LARGE SCALE GENOMIC DNA]</scope>
    <source>
        <strain evidence="2 3">CCFEE 6315</strain>
    </source>
</reference>
<evidence type="ECO:0000313" key="2">
    <source>
        <dbReference type="EMBL" id="TKA32152.1"/>
    </source>
</evidence>
<dbReference type="EMBL" id="NAJL01000006">
    <property type="protein sequence ID" value="TKA32152.1"/>
    <property type="molecule type" value="Genomic_DNA"/>
</dbReference>
<organism evidence="2 3">
    <name type="scientific">Salinomyces thailandicus</name>
    <dbReference type="NCBI Taxonomy" id="706561"/>
    <lineage>
        <taxon>Eukaryota</taxon>
        <taxon>Fungi</taxon>
        <taxon>Dikarya</taxon>
        <taxon>Ascomycota</taxon>
        <taxon>Pezizomycotina</taxon>
        <taxon>Dothideomycetes</taxon>
        <taxon>Dothideomycetidae</taxon>
        <taxon>Mycosphaerellales</taxon>
        <taxon>Teratosphaeriaceae</taxon>
        <taxon>Salinomyces</taxon>
    </lineage>
</organism>
<comment type="caution">
    <text evidence="2">The sequence shown here is derived from an EMBL/GenBank/DDBJ whole genome shotgun (WGS) entry which is preliminary data.</text>
</comment>
<dbReference type="Proteomes" id="UP000308549">
    <property type="component" value="Unassembled WGS sequence"/>
</dbReference>
<dbReference type="PANTHER" id="PTHR37540:SF5">
    <property type="entry name" value="TRANSCRIPTION FACTOR DOMAIN-CONTAINING PROTEIN"/>
    <property type="match status" value="1"/>
</dbReference>
<dbReference type="AlphaFoldDB" id="A0A4U0UBP7"/>
<feature type="compositionally biased region" description="Low complexity" evidence="1">
    <location>
        <begin position="24"/>
        <end position="33"/>
    </location>
</feature>
<evidence type="ECO:0000256" key="1">
    <source>
        <dbReference type="SAM" id="MobiDB-lite"/>
    </source>
</evidence>
<evidence type="ECO:0000313" key="3">
    <source>
        <dbReference type="Proteomes" id="UP000308549"/>
    </source>
</evidence>
<dbReference type="PANTHER" id="PTHR37540">
    <property type="entry name" value="TRANSCRIPTION FACTOR (ACR-2), PUTATIVE-RELATED-RELATED"/>
    <property type="match status" value="1"/>
</dbReference>
<feature type="region of interest" description="Disordered" evidence="1">
    <location>
        <begin position="1"/>
        <end position="177"/>
    </location>
</feature>
<name>A0A4U0UBP7_9PEZI</name>
<keyword evidence="3" id="KW-1185">Reference proteome</keyword>
<feature type="compositionally biased region" description="Low complexity" evidence="1">
    <location>
        <begin position="121"/>
        <end position="135"/>
    </location>
</feature>
<protein>
    <submittedName>
        <fullName evidence="2">Uncharacterized protein</fullName>
    </submittedName>
</protein>
<dbReference type="OrthoDB" id="4159781at2759"/>